<feature type="transmembrane region" description="Helical" evidence="5">
    <location>
        <begin position="12"/>
        <end position="31"/>
    </location>
</feature>
<evidence type="ECO:0000256" key="2">
    <source>
        <dbReference type="ARBA" id="ARBA00022692"/>
    </source>
</evidence>
<dbReference type="OrthoDB" id="9811969at2"/>
<comment type="caution">
    <text evidence="6">The sequence shown here is derived from an EMBL/GenBank/DDBJ whole genome shotgun (WGS) entry which is preliminary data.</text>
</comment>
<accession>A0A091AR70</accession>
<dbReference type="InterPro" id="IPR007318">
    <property type="entry name" value="Phopholipid_MeTrfase"/>
</dbReference>
<evidence type="ECO:0000256" key="3">
    <source>
        <dbReference type="ARBA" id="ARBA00022989"/>
    </source>
</evidence>
<evidence type="ECO:0000256" key="4">
    <source>
        <dbReference type="ARBA" id="ARBA00023136"/>
    </source>
</evidence>
<dbReference type="eggNOG" id="COG2020">
    <property type="taxonomic scope" value="Bacteria"/>
</dbReference>
<comment type="subcellular location">
    <subcellularLocation>
        <location evidence="1">Endomembrane system</location>
        <topology evidence="1">Multi-pass membrane protein</topology>
    </subcellularLocation>
</comment>
<dbReference type="GO" id="GO:0016740">
    <property type="term" value="F:transferase activity"/>
    <property type="evidence" value="ECO:0007669"/>
    <property type="project" value="UniProtKB-ARBA"/>
</dbReference>
<keyword evidence="2 5" id="KW-0812">Transmembrane</keyword>
<evidence type="ECO:0000256" key="5">
    <source>
        <dbReference type="SAM" id="Phobius"/>
    </source>
</evidence>
<dbReference type="RefSeq" id="WP_034214056.1">
    <property type="nucleotide sequence ID" value="NZ_AVCK01000044.1"/>
</dbReference>
<evidence type="ECO:0000313" key="7">
    <source>
        <dbReference type="Proteomes" id="UP000029393"/>
    </source>
</evidence>
<dbReference type="PANTHER" id="PTHR12714">
    <property type="entry name" value="PROTEIN-S ISOPRENYLCYSTEINE O-METHYLTRANSFERASE"/>
    <property type="match status" value="1"/>
</dbReference>
<keyword evidence="3 5" id="KW-1133">Transmembrane helix</keyword>
<reference evidence="6 7" key="1">
    <citation type="submission" date="2013-09" db="EMBL/GenBank/DDBJ databases">
        <title>Genome sequencing of Arenimonas metalli.</title>
        <authorList>
            <person name="Chen F."/>
            <person name="Wang G."/>
        </authorList>
    </citation>
    <scope>NUCLEOTIDE SEQUENCE [LARGE SCALE GENOMIC DNA]</scope>
    <source>
        <strain evidence="6 7">CF5-1</strain>
    </source>
</reference>
<organism evidence="6 7">
    <name type="scientific">Arenimonas metalli CF5-1</name>
    <dbReference type="NCBI Taxonomy" id="1384056"/>
    <lineage>
        <taxon>Bacteria</taxon>
        <taxon>Pseudomonadati</taxon>
        <taxon>Pseudomonadota</taxon>
        <taxon>Gammaproteobacteria</taxon>
        <taxon>Lysobacterales</taxon>
        <taxon>Lysobacteraceae</taxon>
        <taxon>Arenimonas</taxon>
    </lineage>
</organism>
<evidence type="ECO:0000256" key="1">
    <source>
        <dbReference type="ARBA" id="ARBA00004127"/>
    </source>
</evidence>
<dbReference type="Gene3D" id="1.20.120.1630">
    <property type="match status" value="1"/>
</dbReference>
<dbReference type="PANTHER" id="PTHR12714:SF24">
    <property type="entry name" value="SLR1182 PROTEIN"/>
    <property type="match status" value="1"/>
</dbReference>
<dbReference type="Proteomes" id="UP000029393">
    <property type="component" value="Unassembled WGS sequence"/>
</dbReference>
<dbReference type="AlphaFoldDB" id="A0A091AR70"/>
<evidence type="ECO:0000313" key="6">
    <source>
        <dbReference type="EMBL" id="KFN42688.1"/>
    </source>
</evidence>
<dbReference type="PATRIC" id="fig|1384056.3.peg.2170"/>
<evidence type="ECO:0008006" key="8">
    <source>
        <dbReference type="Google" id="ProtNLM"/>
    </source>
</evidence>
<keyword evidence="4 5" id="KW-0472">Membrane</keyword>
<feature type="transmembrane region" description="Helical" evidence="5">
    <location>
        <begin position="43"/>
        <end position="68"/>
    </location>
</feature>
<keyword evidence="7" id="KW-1185">Reference proteome</keyword>
<dbReference type="GO" id="GO:0012505">
    <property type="term" value="C:endomembrane system"/>
    <property type="evidence" value="ECO:0007669"/>
    <property type="project" value="UniProtKB-SubCell"/>
</dbReference>
<gene>
    <name evidence="6" type="ORF">N787_03285</name>
</gene>
<sequence>MSEPKANPGVRFPPPLIFAIGLGIGLALEYFHVSLPLLDPARAWWLDLHAAAIGVVAIWLIGSALGGFRRKGTDPRPWREDSALVVEGIYRHTRNPMYLGMALAYGAITLALNTLWPLLTLVPALLLIRYYVIAREERYLAQLFGDAYRDYCRQVRRWF</sequence>
<dbReference type="Pfam" id="PF04191">
    <property type="entry name" value="PEMT"/>
    <property type="match status" value="1"/>
</dbReference>
<protein>
    <recommendedName>
        <fullName evidence="8">Protein-S-isoprenylcysteine methyltransferase</fullName>
    </recommendedName>
</protein>
<feature type="transmembrane region" description="Helical" evidence="5">
    <location>
        <begin position="102"/>
        <end position="128"/>
    </location>
</feature>
<dbReference type="EMBL" id="AVCK01000044">
    <property type="protein sequence ID" value="KFN42688.1"/>
    <property type="molecule type" value="Genomic_DNA"/>
</dbReference>
<dbReference type="STRING" id="1384056.N787_03285"/>
<name>A0A091AR70_9GAMM</name>
<proteinExistence type="predicted"/>